<feature type="chain" id="PRO_5047021052" evidence="1">
    <location>
        <begin position="22"/>
        <end position="401"/>
    </location>
</feature>
<evidence type="ECO:0000313" key="4">
    <source>
        <dbReference type="Proteomes" id="UP001169063"/>
    </source>
</evidence>
<gene>
    <name evidence="3" type="ORF">Q0812_12785</name>
</gene>
<comment type="caution">
    <text evidence="3">The sequence shown here is derived from an EMBL/GenBank/DDBJ whole genome shotgun (WGS) entry which is preliminary data.</text>
</comment>
<dbReference type="EMBL" id="JAUKTR010000006">
    <property type="protein sequence ID" value="MDO1560305.1"/>
    <property type="molecule type" value="Genomic_DNA"/>
</dbReference>
<feature type="domain" description="DUF306" evidence="2">
    <location>
        <begin position="175"/>
        <end position="270"/>
    </location>
</feature>
<keyword evidence="4" id="KW-1185">Reference proteome</keyword>
<keyword evidence="1" id="KW-0732">Signal</keyword>
<evidence type="ECO:0000313" key="3">
    <source>
        <dbReference type="EMBL" id="MDO1560305.1"/>
    </source>
</evidence>
<dbReference type="InterPro" id="IPR038670">
    <property type="entry name" value="HslJ-like_sf"/>
</dbReference>
<protein>
    <submittedName>
        <fullName evidence="3">META domain-containing protein</fullName>
    </submittedName>
</protein>
<sequence length="401" mass="42170">MRSLCLTALAFICACSAPAEAPAPDTIDAAAASVPIAPVADDGSYLSQIDPLGGQWRLERIGDEDFARYQAWVNFSEGGFLNHGAGCSGGFPAFYRLEGQRISVTRLEAVRTGLCAAAPAGRRPAAVASERRLAAFIDQISGWSRPDPRTLILAGANGERAVLTRPTEPNPDIAGRWLIERIGGEPLVTEQRPATLSIGMGNIGAYADCNSMGSPFTTPAPGRLQVEGPVMSTAIGCAPEDQAEDELMARAITSATAYRVEGDRLFLTGGPGLAARRPPPPDRRLVGEYEACGNTMLGAYHEGPITLGIDLRRMRDNAGCAAEYSADGPHLSLRLETSAACADRAAPFIPGEPVGIGGEISLLAVAPPDAFGFNEQGQLILRTPRGLLTMCRKGSPPLFGD</sequence>
<dbReference type="Proteomes" id="UP001169063">
    <property type="component" value="Unassembled WGS sequence"/>
</dbReference>
<dbReference type="Gene3D" id="2.40.128.270">
    <property type="match status" value="1"/>
</dbReference>
<feature type="signal peptide" evidence="1">
    <location>
        <begin position="1"/>
        <end position="21"/>
    </location>
</feature>
<reference evidence="3" key="1">
    <citation type="submission" date="2023-07" db="EMBL/GenBank/DDBJ databases">
        <title>Brevundimonas soil sp. nov., isolated from the soil of chemical plant.</title>
        <authorList>
            <person name="Wu N."/>
        </authorList>
    </citation>
    <scope>NUCLEOTIDE SEQUENCE</scope>
    <source>
        <strain evidence="3">XZ-24</strain>
    </source>
</reference>
<dbReference type="PROSITE" id="PS51257">
    <property type="entry name" value="PROKAR_LIPOPROTEIN"/>
    <property type="match status" value="1"/>
</dbReference>
<dbReference type="Pfam" id="PF03724">
    <property type="entry name" value="META"/>
    <property type="match status" value="1"/>
</dbReference>
<evidence type="ECO:0000256" key="1">
    <source>
        <dbReference type="SAM" id="SignalP"/>
    </source>
</evidence>
<evidence type="ECO:0000259" key="2">
    <source>
        <dbReference type="Pfam" id="PF03724"/>
    </source>
</evidence>
<name>A0ABT8SNZ5_9CAUL</name>
<dbReference type="InterPro" id="IPR005184">
    <property type="entry name" value="DUF306_Meta_HslJ"/>
</dbReference>
<proteinExistence type="predicted"/>
<organism evidence="3 4">
    <name type="scientific">Peiella sedimenti</name>
    <dbReference type="NCBI Taxonomy" id="3061083"/>
    <lineage>
        <taxon>Bacteria</taxon>
        <taxon>Pseudomonadati</taxon>
        <taxon>Pseudomonadota</taxon>
        <taxon>Alphaproteobacteria</taxon>
        <taxon>Caulobacterales</taxon>
        <taxon>Caulobacteraceae</taxon>
        <taxon>Peiella</taxon>
    </lineage>
</organism>
<accession>A0ABT8SNZ5</accession>
<dbReference type="RefSeq" id="WP_302110737.1">
    <property type="nucleotide sequence ID" value="NZ_JAUKTR010000006.1"/>
</dbReference>